<sequence>MYMILAVMGVLMAVTGAMWVGATLTRAETDLAPPPPPIILLGLVLDKYTWPGTGATVISVVLCLLMAAVTAGATYLVVVYRRRLLVIDRAIPYLATPRELGASTTKGVRRKADQFGVSQTEAPGLYIGKTVRQGLDVWGSWEDMHVDIWGPRTGKTTSRAIPNIVAAPGAVVVTSNKRDIVDATRASRARRGKVWVFDPQNQAGAKPTWYWDPLSYVGGSITLAVKMASRFSGINRPGHARSDAYFEPAAEDLIAHLLLAASISGKTITQVFTWLTRPTDDTPERILRDGGHHASADAVDSVITAPDRQRAGVYGTAAQIMSFLVAPTVTAWIEPGDNPNRPAFDYKAFVRGGDTLYMLSEETNKMAAPLVMAFTAAIAEEAENTGRDCPGGRLPIPMLFVLDEAANVCPWKALPDKYSHFGSRGIVMMTMLQSWAQGAAAWGDVGMAKLWGAANVRVYGGGVLDTKFLGDLSAASGIFEPGTRSYSRKSTDFFESNVTKGSRTEPVLDVPDLASMPRGRAFVQFSGAKPALIRTVPWWETVYADEIRASIAEFDPGAQNSPMALKKVS</sequence>
<evidence type="ECO:0000256" key="2">
    <source>
        <dbReference type="ARBA" id="ARBA00022475"/>
    </source>
</evidence>
<evidence type="ECO:0000256" key="1">
    <source>
        <dbReference type="ARBA" id="ARBA00004651"/>
    </source>
</evidence>
<dbReference type="Pfam" id="PF12696">
    <property type="entry name" value="TraG-D_C"/>
    <property type="match status" value="1"/>
</dbReference>
<organism evidence="8 9">
    <name type="scientific">Embleya scabrispora</name>
    <dbReference type="NCBI Taxonomy" id="159449"/>
    <lineage>
        <taxon>Bacteria</taxon>
        <taxon>Bacillati</taxon>
        <taxon>Actinomycetota</taxon>
        <taxon>Actinomycetes</taxon>
        <taxon>Kitasatosporales</taxon>
        <taxon>Streptomycetaceae</taxon>
        <taxon>Embleya</taxon>
    </lineage>
</organism>
<protein>
    <recommendedName>
        <fullName evidence="7">TraD/TraG TraM recognition site domain-containing protein</fullName>
    </recommendedName>
</protein>
<dbReference type="STRING" id="159449.B4N89_44485"/>
<evidence type="ECO:0000256" key="4">
    <source>
        <dbReference type="ARBA" id="ARBA00022989"/>
    </source>
</evidence>
<dbReference type="AlphaFoldDB" id="A0A1T3NLX0"/>
<dbReference type="InterPro" id="IPR051539">
    <property type="entry name" value="T4SS-coupling_protein"/>
</dbReference>
<keyword evidence="4 6" id="KW-1133">Transmembrane helix</keyword>
<evidence type="ECO:0000256" key="6">
    <source>
        <dbReference type="SAM" id="Phobius"/>
    </source>
</evidence>
<dbReference type="EMBL" id="MWQN01000004">
    <property type="protein sequence ID" value="OPC77675.1"/>
    <property type="molecule type" value="Genomic_DNA"/>
</dbReference>
<dbReference type="CDD" id="cd01127">
    <property type="entry name" value="TrwB_TraG_TraD_VirD4"/>
    <property type="match status" value="1"/>
</dbReference>
<keyword evidence="2" id="KW-1003">Cell membrane</keyword>
<dbReference type="OrthoDB" id="226701at2"/>
<evidence type="ECO:0000259" key="7">
    <source>
        <dbReference type="Pfam" id="PF12696"/>
    </source>
</evidence>
<gene>
    <name evidence="8" type="ORF">B4N89_44485</name>
</gene>
<keyword evidence="3 6" id="KW-0812">Transmembrane</keyword>
<dbReference type="SUPFAM" id="SSF52540">
    <property type="entry name" value="P-loop containing nucleoside triphosphate hydrolases"/>
    <property type="match status" value="1"/>
</dbReference>
<dbReference type="InterPro" id="IPR032689">
    <property type="entry name" value="TraG-D_C"/>
</dbReference>
<feature type="transmembrane region" description="Helical" evidence="6">
    <location>
        <begin position="51"/>
        <end position="80"/>
    </location>
</feature>
<keyword evidence="9" id="KW-1185">Reference proteome</keyword>
<comment type="subcellular location">
    <subcellularLocation>
        <location evidence="1">Cell membrane</location>
        <topology evidence="1">Multi-pass membrane protein</topology>
    </subcellularLocation>
</comment>
<dbReference type="Gene3D" id="3.40.50.300">
    <property type="entry name" value="P-loop containing nucleotide triphosphate hydrolases"/>
    <property type="match status" value="1"/>
</dbReference>
<dbReference type="PANTHER" id="PTHR37937">
    <property type="entry name" value="CONJUGATIVE TRANSFER: DNA TRANSPORT"/>
    <property type="match status" value="1"/>
</dbReference>
<name>A0A1T3NLX0_9ACTN</name>
<evidence type="ECO:0000313" key="9">
    <source>
        <dbReference type="Proteomes" id="UP000190037"/>
    </source>
</evidence>
<feature type="domain" description="TraD/TraG TraM recognition site" evidence="7">
    <location>
        <begin position="397"/>
        <end position="518"/>
    </location>
</feature>
<dbReference type="InterPro" id="IPR027417">
    <property type="entry name" value="P-loop_NTPase"/>
</dbReference>
<accession>A0A1T3NLX0</accession>
<proteinExistence type="predicted"/>
<comment type="caution">
    <text evidence="8">The sequence shown here is derived from an EMBL/GenBank/DDBJ whole genome shotgun (WGS) entry which is preliminary data.</text>
</comment>
<keyword evidence="5 6" id="KW-0472">Membrane</keyword>
<dbReference type="GO" id="GO:0005886">
    <property type="term" value="C:plasma membrane"/>
    <property type="evidence" value="ECO:0007669"/>
    <property type="project" value="UniProtKB-SubCell"/>
</dbReference>
<reference evidence="8 9" key="1">
    <citation type="submission" date="2017-03" db="EMBL/GenBank/DDBJ databases">
        <title>Draft genome sequence of Streptomyces scabrisporus NF3, endophyte isolated from Amphipterygium adstringens.</title>
        <authorList>
            <person name="Vazquez M."/>
            <person name="Ceapa C.D."/>
            <person name="Rodriguez Luna D."/>
            <person name="Sanchez Esquivel S."/>
        </authorList>
    </citation>
    <scope>NUCLEOTIDE SEQUENCE [LARGE SCALE GENOMIC DNA]</scope>
    <source>
        <strain evidence="8 9">NF3</strain>
    </source>
</reference>
<dbReference type="PANTHER" id="PTHR37937:SF1">
    <property type="entry name" value="CONJUGATIVE TRANSFER: DNA TRANSPORT"/>
    <property type="match status" value="1"/>
</dbReference>
<evidence type="ECO:0000256" key="5">
    <source>
        <dbReference type="ARBA" id="ARBA00023136"/>
    </source>
</evidence>
<evidence type="ECO:0000313" key="8">
    <source>
        <dbReference type="EMBL" id="OPC77675.1"/>
    </source>
</evidence>
<evidence type="ECO:0000256" key="3">
    <source>
        <dbReference type="ARBA" id="ARBA00022692"/>
    </source>
</evidence>
<dbReference type="Proteomes" id="UP000190037">
    <property type="component" value="Unassembled WGS sequence"/>
</dbReference>